<feature type="compositionally biased region" description="Pro residues" evidence="1">
    <location>
        <begin position="825"/>
        <end position="858"/>
    </location>
</feature>
<evidence type="ECO:0000256" key="1">
    <source>
        <dbReference type="SAM" id="MobiDB-lite"/>
    </source>
</evidence>
<protein>
    <submittedName>
        <fullName evidence="2">DUF499 domain-containing protein</fullName>
    </submittedName>
</protein>
<evidence type="ECO:0000313" key="2">
    <source>
        <dbReference type="EMBL" id="MBZ1351211.1"/>
    </source>
</evidence>
<dbReference type="InterPro" id="IPR007555">
    <property type="entry name" value="DUF499"/>
</dbReference>
<sequence>MSLKPWREIIVPHPDVLNGTFQQSEFAADLTAVRTGRATAEYGDAKSFYARTFITEGMGRLLTQVAQRLNGKGGEPVIQLQTSFGGGKTHTMLAVYHLANRQCALSDLAGIPALLDQAGVMDVPAAKVAVLDGTAHAPGQAWKQGQQAVHTLWGEMAWQLGGAEAFSLVKAADANGTSPGKDVLCTLLTQCAPCVVLLDELVVYIRQFVESQALTGGTFDSNLSFIQSLTEAAKLVPNAVVLASLPESNSQAGGPRGVAALQSLEAVFNRVQAIWKTVAPEEAFEIVRRRLFESIRDAKARDLTCRAFADAYIAERAKVPQETQEARYFDRMVQSYPIHPEVFTQLYEEWTTIDGFQRTRGVLKLMAKVIYRLWQDDNKDLMILPGSLPLYDGSARNELVYYLGPGWDPVIDRDIDGERAETTVIETKEPRFGSVQAARRVARTVFLGSAPSSVTTKPGIRGLDRARVLLGCLQPGQTSSDYSDALDRLAGKLHYLNSSGDKTQEETRYWFDTRANLRREMEERKQRFEDGAVRGRMAEVLKRITSNAAFFDGTHIFTPHSDVPDDSALRLIMLPPEQFYSREAAQVAFEGVLEYVKHHGTTPRYRGNRLLFVAPDHGALTRLRDCIRVALAWKSIVEDVEQNRLTLDNLQTNQAKKELITAEEVLPRVTREVYKWLLCPSQDTPTSPKATVEVFPLNTASASLGPEIERVCTDNVLVITTWSPIHLREELKKLYWKVDKNAIGGMAFWEDTLRYLYLPRLKSSQVLEQAIIKGAGSRDFFGTAYGQHEGKFDGFKFGDANVQLDDTLLLIEPTVAKAYEAANPPIMPPGPTPPGPGPLPPGPGPTPTSPIPSGPTPSGPALTPKPRAFHGNVAIAATTAKMRLVQVAEEIIAVLAADPNADVKVTLEIQVNFPSGASDQTKRAITENAKTLNFKNADWE</sequence>
<dbReference type="AlphaFoldDB" id="A0A953NDG4"/>
<organism evidence="2 3">
    <name type="scientific">Zwartia hollandica</name>
    <dbReference type="NCBI Taxonomy" id="324606"/>
    <lineage>
        <taxon>Bacteria</taxon>
        <taxon>Pseudomonadati</taxon>
        <taxon>Pseudomonadota</taxon>
        <taxon>Betaproteobacteria</taxon>
        <taxon>Burkholderiales</taxon>
        <taxon>Alcaligenaceae</taxon>
        <taxon>Zwartia</taxon>
    </lineage>
</organism>
<reference evidence="2" key="1">
    <citation type="submission" date="2021-07" db="EMBL/GenBank/DDBJ databases">
        <title>New genus and species of the family Alcaligenaceae.</title>
        <authorList>
            <person name="Hahn M.W."/>
        </authorList>
    </citation>
    <scope>NUCLEOTIDE SEQUENCE</scope>
    <source>
        <strain evidence="2">LF4-65</strain>
    </source>
</reference>
<name>A0A953NDG4_9BURK</name>
<proteinExistence type="predicted"/>
<gene>
    <name evidence="2" type="ORF">KZZ10_11185</name>
</gene>
<accession>A0A953NDG4</accession>
<dbReference type="Proteomes" id="UP000739565">
    <property type="component" value="Unassembled WGS sequence"/>
</dbReference>
<dbReference type="EMBL" id="JAHXRI010000010">
    <property type="protein sequence ID" value="MBZ1351211.1"/>
    <property type="molecule type" value="Genomic_DNA"/>
</dbReference>
<feature type="region of interest" description="Disordered" evidence="1">
    <location>
        <begin position="822"/>
        <end position="864"/>
    </location>
</feature>
<evidence type="ECO:0000313" key="3">
    <source>
        <dbReference type="Proteomes" id="UP000739565"/>
    </source>
</evidence>
<keyword evidence="3" id="KW-1185">Reference proteome</keyword>
<dbReference type="Pfam" id="PF04465">
    <property type="entry name" value="DUF499"/>
    <property type="match status" value="1"/>
</dbReference>
<dbReference type="RefSeq" id="WP_259661626.1">
    <property type="nucleotide sequence ID" value="NZ_JAHXRI010000010.1"/>
</dbReference>
<comment type="caution">
    <text evidence="2">The sequence shown here is derived from an EMBL/GenBank/DDBJ whole genome shotgun (WGS) entry which is preliminary data.</text>
</comment>